<dbReference type="EMBL" id="JH793222">
    <property type="protein sequence ID" value="ELQ33671.1"/>
    <property type="molecule type" value="Genomic_DNA"/>
</dbReference>
<reference evidence="1" key="1">
    <citation type="journal article" date="2012" name="PLoS Genet.">
        <title>Comparative analysis of the genomes of two field isolates of the rice blast fungus Magnaporthe oryzae.</title>
        <authorList>
            <person name="Xue M."/>
            <person name="Yang J."/>
            <person name="Li Z."/>
            <person name="Hu S."/>
            <person name="Yao N."/>
            <person name="Dean R.A."/>
            <person name="Zhao W."/>
            <person name="Shen M."/>
            <person name="Zhang H."/>
            <person name="Li C."/>
            <person name="Liu L."/>
            <person name="Cao L."/>
            <person name="Xu X."/>
            <person name="Xing Y."/>
            <person name="Hsiang T."/>
            <person name="Zhang Z."/>
            <person name="Xu J.R."/>
            <person name="Peng Y.L."/>
        </authorList>
    </citation>
    <scope>NUCLEOTIDE SEQUENCE</scope>
    <source>
        <strain evidence="1">Y34</strain>
    </source>
</reference>
<organism evidence="1">
    <name type="scientific">Pyricularia oryzae (strain Y34)</name>
    <name type="common">Rice blast fungus</name>
    <name type="synonym">Magnaporthe oryzae</name>
    <dbReference type="NCBI Taxonomy" id="1143189"/>
    <lineage>
        <taxon>Eukaryota</taxon>
        <taxon>Fungi</taxon>
        <taxon>Dikarya</taxon>
        <taxon>Ascomycota</taxon>
        <taxon>Pezizomycotina</taxon>
        <taxon>Sordariomycetes</taxon>
        <taxon>Sordariomycetidae</taxon>
        <taxon>Magnaporthales</taxon>
        <taxon>Pyriculariaceae</taxon>
        <taxon>Pyricularia</taxon>
    </lineage>
</organism>
<dbReference type="AlphaFoldDB" id="A0AA97NP36"/>
<name>A0AA97NP36_PYRO3</name>
<accession>A0AA97NP36</accession>
<protein>
    <submittedName>
        <fullName evidence="1">Uncharacterized protein</fullName>
    </submittedName>
</protein>
<proteinExistence type="predicted"/>
<gene>
    <name evidence="1" type="ORF">OOU_Y34scaffold00908g1</name>
</gene>
<evidence type="ECO:0000313" key="1">
    <source>
        <dbReference type="EMBL" id="ELQ33671.1"/>
    </source>
</evidence>
<dbReference type="Proteomes" id="UP000011086">
    <property type="component" value="Unassembled WGS sequence"/>
</dbReference>
<sequence>MSHNRRVPFPIPGLVRLLHQLVSPQQVLVIGIGPRFGCTGSGYLGDGHGLEQDAMGPPLSLLLFGGFGGGTLIEAEPFPVAFKRHDDDGDQGRVDGQRTGWGVVVWERSEARKGAVQERDGVFEVGP</sequence>